<feature type="transmembrane region" description="Helical" evidence="7">
    <location>
        <begin position="215"/>
        <end position="234"/>
    </location>
</feature>
<sequence length="509" mass="51748">MIGGGTGRVAAGEVAWGTPAARWIMTATVLGSGMAFLDSTVVNVALPDISADLDTGMSGLQWIVNGYMITLSALILLSGSLGDRFGRVRLFILGVAWFAVASALCTVAPDLSWLVAGRLLQGVGGAMLTPGSLAIIQAGFRKEDRARAIGAWSGLTGVAAAAGPFVGGWLVDTGSWRLIFLINLPLAVVVLFIAWRHLPESRDTEAPERLDHRGAVLGVVGLAGITYALIQSGAPQAPVAGIAASAVIGVAALVAFVVAERRSPHPMLPLDIFSSVRFSVTNAVTVLVYGALGPLFFLLVIYLQEVRGYSAVAAGAAALPITVLMLVLSGQSGRLSERIGPRPQLTVGPLLVAAGTLLLARLGAPEPGQEATLGDYTAAVLPGVVLVGLGLSTVVAPLTATVLASAPERHAGVASGVNNTLARGAQLIGVAAVPVLAGITGARGIAAGFGPAMLILTGLGVAASVLALFLRDHEVRARAFRRTFCDVSGPPLSRCPGSTAGEGPGAADR</sequence>
<feature type="transmembrane region" description="Helical" evidence="7">
    <location>
        <begin position="115"/>
        <end position="136"/>
    </location>
</feature>
<feature type="transmembrane region" description="Helical" evidence="7">
    <location>
        <begin position="347"/>
        <end position="364"/>
    </location>
</feature>
<evidence type="ECO:0000313" key="9">
    <source>
        <dbReference type="EMBL" id="MBB6171407.1"/>
    </source>
</evidence>
<dbReference type="PANTHER" id="PTHR42718">
    <property type="entry name" value="MAJOR FACILITATOR SUPERFAMILY MULTIDRUG TRANSPORTER MFSC"/>
    <property type="match status" value="1"/>
</dbReference>
<feature type="transmembrane region" description="Helical" evidence="7">
    <location>
        <begin position="240"/>
        <end position="259"/>
    </location>
</feature>
<keyword evidence="4 7" id="KW-0812">Transmembrane</keyword>
<dbReference type="Proteomes" id="UP000546642">
    <property type="component" value="Unassembled WGS sequence"/>
</dbReference>
<gene>
    <name evidence="9" type="ORF">HNR23_001467</name>
</gene>
<dbReference type="InterPro" id="IPR036259">
    <property type="entry name" value="MFS_trans_sf"/>
</dbReference>
<dbReference type="InterPro" id="IPR020846">
    <property type="entry name" value="MFS_dom"/>
</dbReference>
<keyword evidence="10" id="KW-1185">Reference proteome</keyword>
<dbReference type="SUPFAM" id="SSF103473">
    <property type="entry name" value="MFS general substrate transporter"/>
    <property type="match status" value="1"/>
</dbReference>
<dbReference type="NCBIfam" id="TIGR00711">
    <property type="entry name" value="efflux_EmrB"/>
    <property type="match status" value="1"/>
</dbReference>
<dbReference type="InterPro" id="IPR004638">
    <property type="entry name" value="EmrB-like"/>
</dbReference>
<dbReference type="GO" id="GO:0005886">
    <property type="term" value="C:plasma membrane"/>
    <property type="evidence" value="ECO:0007669"/>
    <property type="project" value="UniProtKB-SubCell"/>
</dbReference>
<evidence type="ECO:0000313" key="10">
    <source>
        <dbReference type="Proteomes" id="UP000546642"/>
    </source>
</evidence>
<feature type="transmembrane region" description="Helical" evidence="7">
    <location>
        <begin position="148"/>
        <end position="170"/>
    </location>
</feature>
<accession>A0A7X0D4K7</accession>
<dbReference type="PANTHER" id="PTHR42718:SF42">
    <property type="entry name" value="EXPORT PROTEIN"/>
    <property type="match status" value="1"/>
</dbReference>
<feature type="transmembrane region" description="Helical" evidence="7">
    <location>
        <begin position="309"/>
        <end position="327"/>
    </location>
</feature>
<evidence type="ECO:0000256" key="6">
    <source>
        <dbReference type="ARBA" id="ARBA00023136"/>
    </source>
</evidence>
<keyword evidence="5 7" id="KW-1133">Transmembrane helix</keyword>
<dbReference type="RefSeq" id="WP_394353752.1">
    <property type="nucleotide sequence ID" value="NZ_JACHDS010000001.1"/>
</dbReference>
<protein>
    <submittedName>
        <fullName evidence="9">EmrB/QacA subfamily drug resistance transporter</fullName>
    </submittedName>
</protein>
<dbReference type="GO" id="GO:0022857">
    <property type="term" value="F:transmembrane transporter activity"/>
    <property type="evidence" value="ECO:0007669"/>
    <property type="project" value="InterPro"/>
</dbReference>
<proteinExistence type="predicted"/>
<feature type="transmembrane region" description="Helical" evidence="7">
    <location>
        <begin position="427"/>
        <end position="446"/>
    </location>
</feature>
<feature type="domain" description="Major facilitator superfamily (MFS) profile" evidence="8">
    <location>
        <begin position="24"/>
        <end position="475"/>
    </location>
</feature>
<dbReference type="InterPro" id="IPR011701">
    <property type="entry name" value="MFS"/>
</dbReference>
<keyword evidence="3" id="KW-1003">Cell membrane</keyword>
<keyword evidence="6 7" id="KW-0472">Membrane</keyword>
<dbReference type="PROSITE" id="PS50850">
    <property type="entry name" value="MFS"/>
    <property type="match status" value="1"/>
</dbReference>
<feature type="transmembrane region" description="Helical" evidence="7">
    <location>
        <begin position="384"/>
        <end position="406"/>
    </location>
</feature>
<comment type="subcellular location">
    <subcellularLocation>
        <location evidence="1">Cell membrane</location>
        <topology evidence="1">Multi-pass membrane protein</topology>
    </subcellularLocation>
</comment>
<dbReference type="PRINTS" id="PR01036">
    <property type="entry name" value="TCRTETB"/>
</dbReference>
<organism evidence="9 10">
    <name type="scientific">Nocardiopsis mwathae</name>
    <dbReference type="NCBI Taxonomy" id="1472723"/>
    <lineage>
        <taxon>Bacteria</taxon>
        <taxon>Bacillati</taxon>
        <taxon>Actinomycetota</taxon>
        <taxon>Actinomycetes</taxon>
        <taxon>Streptosporangiales</taxon>
        <taxon>Nocardiopsidaceae</taxon>
        <taxon>Nocardiopsis</taxon>
    </lineage>
</organism>
<dbReference type="AlphaFoldDB" id="A0A7X0D4K7"/>
<feature type="transmembrane region" description="Helical" evidence="7">
    <location>
        <begin position="176"/>
        <end position="195"/>
    </location>
</feature>
<comment type="caution">
    <text evidence="9">The sequence shown here is derived from an EMBL/GenBank/DDBJ whole genome shotgun (WGS) entry which is preliminary data.</text>
</comment>
<feature type="transmembrane region" description="Helical" evidence="7">
    <location>
        <begin position="280"/>
        <end position="303"/>
    </location>
</feature>
<feature type="transmembrane region" description="Helical" evidence="7">
    <location>
        <begin position="60"/>
        <end position="78"/>
    </location>
</feature>
<dbReference type="Gene3D" id="1.20.1250.20">
    <property type="entry name" value="MFS general substrate transporter like domains"/>
    <property type="match status" value="1"/>
</dbReference>
<evidence type="ECO:0000256" key="4">
    <source>
        <dbReference type="ARBA" id="ARBA00022692"/>
    </source>
</evidence>
<evidence type="ECO:0000256" key="5">
    <source>
        <dbReference type="ARBA" id="ARBA00022989"/>
    </source>
</evidence>
<feature type="transmembrane region" description="Helical" evidence="7">
    <location>
        <begin position="90"/>
        <end position="109"/>
    </location>
</feature>
<evidence type="ECO:0000256" key="7">
    <source>
        <dbReference type="SAM" id="Phobius"/>
    </source>
</evidence>
<feature type="transmembrane region" description="Helical" evidence="7">
    <location>
        <begin position="452"/>
        <end position="470"/>
    </location>
</feature>
<evidence type="ECO:0000259" key="8">
    <source>
        <dbReference type="PROSITE" id="PS50850"/>
    </source>
</evidence>
<reference evidence="9 10" key="1">
    <citation type="submission" date="2020-08" db="EMBL/GenBank/DDBJ databases">
        <title>Sequencing the genomes of 1000 actinobacteria strains.</title>
        <authorList>
            <person name="Klenk H.-P."/>
        </authorList>
    </citation>
    <scope>NUCLEOTIDE SEQUENCE [LARGE SCALE GENOMIC DNA]</scope>
    <source>
        <strain evidence="9 10">DSM 46659</strain>
    </source>
</reference>
<dbReference type="CDD" id="cd17321">
    <property type="entry name" value="MFS_MMR_MDR_like"/>
    <property type="match status" value="1"/>
</dbReference>
<evidence type="ECO:0000256" key="2">
    <source>
        <dbReference type="ARBA" id="ARBA00022448"/>
    </source>
</evidence>
<dbReference type="EMBL" id="JACHDS010000001">
    <property type="protein sequence ID" value="MBB6171407.1"/>
    <property type="molecule type" value="Genomic_DNA"/>
</dbReference>
<dbReference type="Gene3D" id="1.20.1720.10">
    <property type="entry name" value="Multidrug resistance protein D"/>
    <property type="match status" value="1"/>
</dbReference>
<name>A0A7X0D4K7_9ACTN</name>
<keyword evidence="2" id="KW-0813">Transport</keyword>
<dbReference type="Pfam" id="PF07690">
    <property type="entry name" value="MFS_1"/>
    <property type="match status" value="1"/>
</dbReference>
<evidence type="ECO:0000256" key="1">
    <source>
        <dbReference type="ARBA" id="ARBA00004651"/>
    </source>
</evidence>
<evidence type="ECO:0000256" key="3">
    <source>
        <dbReference type="ARBA" id="ARBA00022475"/>
    </source>
</evidence>